<feature type="domain" description="K Homology" evidence="2">
    <location>
        <begin position="241"/>
        <end position="324"/>
    </location>
</feature>
<comment type="caution">
    <text evidence="3">The sequence shown here is derived from an EMBL/GenBank/DDBJ whole genome shotgun (WGS) entry which is preliminary data.</text>
</comment>
<dbReference type="InterPro" id="IPR036612">
    <property type="entry name" value="KH_dom_type_1_sf"/>
</dbReference>
<name>A0A1V2L980_CYBFA</name>
<organism evidence="3 4">
    <name type="scientific">Cyberlindnera fabianii</name>
    <name type="common">Yeast</name>
    <name type="synonym">Hansenula fabianii</name>
    <dbReference type="NCBI Taxonomy" id="36022"/>
    <lineage>
        <taxon>Eukaryota</taxon>
        <taxon>Fungi</taxon>
        <taxon>Dikarya</taxon>
        <taxon>Ascomycota</taxon>
        <taxon>Saccharomycotina</taxon>
        <taxon>Saccharomycetes</taxon>
        <taxon>Phaffomycetales</taxon>
        <taxon>Phaffomycetaceae</taxon>
        <taxon>Cyberlindnera</taxon>
    </lineage>
</organism>
<dbReference type="CDD" id="cd00105">
    <property type="entry name" value="KH-I"/>
    <property type="match status" value="1"/>
</dbReference>
<dbReference type="Pfam" id="PF00013">
    <property type="entry name" value="KH_1"/>
    <property type="match status" value="1"/>
</dbReference>
<reference evidence="4" key="1">
    <citation type="journal article" date="2017" name="Genome Announc.">
        <title>Genome sequences of Cyberlindnera fabianii 65, Pichia kudriavzevii 129, and Saccharomyces cerevisiae 131 isolated from fermented masau fruits in Zimbabwe.</title>
        <authorList>
            <person name="van Rijswijck I.M.H."/>
            <person name="Derks M.F.L."/>
            <person name="Abee T."/>
            <person name="de Ridder D."/>
            <person name="Smid E.J."/>
        </authorList>
    </citation>
    <scope>NUCLEOTIDE SEQUENCE [LARGE SCALE GENOMIC DNA]</scope>
    <source>
        <strain evidence="4">65</strain>
    </source>
</reference>
<proteinExistence type="predicted"/>
<keyword evidence="4" id="KW-1185">Reference proteome</keyword>
<evidence type="ECO:0000256" key="1">
    <source>
        <dbReference type="PROSITE-ProRule" id="PRU00117"/>
    </source>
</evidence>
<evidence type="ECO:0000313" key="4">
    <source>
        <dbReference type="Proteomes" id="UP000189513"/>
    </source>
</evidence>
<dbReference type="Proteomes" id="UP000189513">
    <property type="component" value="Unassembled WGS sequence"/>
</dbReference>
<dbReference type="Gene3D" id="3.30.1370.10">
    <property type="entry name" value="K Homology domain, type 1"/>
    <property type="match status" value="1"/>
</dbReference>
<sequence>MDLSLFSRSSNCVDIFRDNSLSDIITQRLQEGIASHITTATPRYKVNERELPFNLLFSDVRVITSIKSLSDWLSTYGPNVFIDIAADDTSGFHPGGIHIYLTRIGQLTGDIHVQLCELFLLKTSKLPLYEATLLVDRYTAISHPPTLVKSTFKHSSYPYGLLPGYTLTVSSPDLTETAFFCIEIAELATLPPAEMSILQQCNQRRSIPLEPIGIACRPLSQSSSDSKLLAGPSSSQRYMPEMTVKHLNLTRGEVSFLIGAQGKRIAEMRRLTNANIKVVPLQTSLNGITNIPKPRNDKLPQFIRISGTKQQVNETTKIIHRELEQFNF</sequence>
<accession>A0A1V2L980</accession>
<evidence type="ECO:0000313" key="3">
    <source>
        <dbReference type="EMBL" id="ONH68403.1"/>
    </source>
</evidence>
<dbReference type="PROSITE" id="PS50084">
    <property type="entry name" value="KH_TYPE_1"/>
    <property type="match status" value="1"/>
</dbReference>
<protein>
    <submittedName>
        <fullName evidence="3">Meiotic recombination 1 protein</fullName>
    </submittedName>
</protein>
<dbReference type="EMBL" id="MPUK01000003">
    <property type="protein sequence ID" value="ONH68403.1"/>
    <property type="molecule type" value="Genomic_DNA"/>
</dbReference>
<dbReference type="SUPFAM" id="SSF54791">
    <property type="entry name" value="Eukaryotic type KH-domain (KH-domain type I)"/>
    <property type="match status" value="1"/>
</dbReference>
<evidence type="ECO:0000259" key="2">
    <source>
        <dbReference type="SMART" id="SM00322"/>
    </source>
</evidence>
<dbReference type="GO" id="GO:0003723">
    <property type="term" value="F:RNA binding"/>
    <property type="evidence" value="ECO:0007669"/>
    <property type="project" value="UniProtKB-UniRule"/>
</dbReference>
<dbReference type="InterPro" id="IPR004088">
    <property type="entry name" value="KH_dom_type_1"/>
</dbReference>
<dbReference type="InterPro" id="IPR004087">
    <property type="entry name" value="KH_dom"/>
</dbReference>
<dbReference type="VEuPathDB" id="FungiDB:BON22_1892"/>
<gene>
    <name evidence="3" type="ORF">BON22_1892</name>
</gene>
<keyword evidence="1" id="KW-0694">RNA-binding</keyword>
<dbReference type="SMART" id="SM00322">
    <property type="entry name" value="KH"/>
    <property type="match status" value="1"/>
</dbReference>
<dbReference type="AlphaFoldDB" id="A0A1V2L980"/>